<evidence type="ECO:0000256" key="1">
    <source>
        <dbReference type="SAM" id="Phobius"/>
    </source>
</evidence>
<keyword evidence="1" id="KW-0812">Transmembrane</keyword>
<name>A0A0A9DA33_ARUDO</name>
<sequence>MLCVTELDKLKILCFLPHDIFLHCRAKWCVEHVAVVVPFILLQTVLVVMHMSIGTTFFVCTLFSLPLYFHLLST</sequence>
<reference evidence="2" key="2">
    <citation type="journal article" date="2015" name="Data Brief">
        <title>Shoot transcriptome of the giant reed, Arundo donax.</title>
        <authorList>
            <person name="Barrero R.A."/>
            <person name="Guerrero F.D."/>
            <person name="Moolhuijzen P."/>
            <person name="Goolsby J.A."/>
            <person name="Tidwell J."/>
            <person name="Bellgard S.E."/>
            <person name="Bellgard M.I."/>
        </authorList>
    </citation>
    <scope>NUCLEOTIDE SEQUENCE</scope>
    <source>
        <tissue evidence="2">Shoot tissue taken approximately 20 cm above the soil surface</tissue>
    </source>
</reference>
<keyword evidence="1" id="KW-0472">Membrane</keyword>
<keyword evidence="1" id="KW-1133">Transmembrane helix</keyword>
<accession>A0A0A9DA33</accession>
<proteinExistence type="predicted"/>
<feature type="transmembrane region" description="Helical" evidence="1">
    <location>
        <begin position="40"/>
        <end position="69"/>
    </location>
</feature>
<organism evidence="2">
    <name type="scientific">Arundo donax</name>
    <name type="common">Giant reed</name>
    <name type="synonym">Donax arundinaceus</name>
    <dbReference type="NCBI Taxonomy" id="35708"/>
    <lineage>
        <taxon>Eukaryota</taxon>
        <taxon>Viridiplantae</taxon>
        <taxon>Streptophyta</taxon>
        <taxon>Embryophyta</taxon>
        <taxon>Tracheophyta</taxon>
        <taxon>Spermatophyta</taxon>
        <taxon>Magnoliopsida</taxon>
        <taxon>Liliopsida</taxon>
        <taxon>Poales</taxon>
        <taxon>Poaceae</taxon>
        <taxon>PACMAD clade</taxon>
        <taxon>Arundinoideae</taxon>
        <taxon>Arundineae</taxon>
        <taxon>Arundo</taxon>
    </lineage>
</organism>
<dbReference type="AlphaFoldDB" id="A0A0A9DA33"/>
<reference evidence="2" key="1">
    <citation type="submission" date="2014-09" db="EMBL/GenBank/DDBJ databases">
        <authorList>
            <person name="Magalhaes I.L.F."/>
            <person name="Oliveira U."/>
            <person name="Santos F.R."/>
            <person name="Vidigal T.H.D.A."/>
            <person name="Brescovit A.D."/>
            <person name="Santos A.J."/>
        </authorList>
    </citation>
    <scope>NUCLEOTIDE SEQUENCE</scope>
    <source>
        <tissue evidence="2">Shoot tissue taken approximately 20 cm above the soil surface</tissue>
    </source>
</reference>
<evidence type="ECO:0000313" key="2">
    <source>
        <dbReference type="EMBL" id="JAD85469.1"/>
    </source>
</evidence>
<dbReference type="EMBL" id="GBRH01178307">
    <property type="protein sequence ID" value="JAE19589.1"/>
    <property type="molecule type" value="Transcribed_RNA"/>
</dbReference>
<protein>
    <submittedName>
        <fullName evidence="2">Uncharacterized protein</fullName>
    </submittedName>
</protein>
<dbReference type="EMBL" id="GBRH01212426">
    <property type="protein sequence ID" value="JAD85469.1"/>
    <property type="molecule type" value="Transcribed_RNA"/>
</dbReference>